<dbReference type="Pfam" id="PF01782">
    <property type="entry name" value="RimM"/>
    <property type="match status" value="1"/>
</dbReference>
<sequence length="167" mass="17929">MNLGEKMDLVKVGQVGPARGLKGEVLVRPFTDYPAERFQAGATLTTAAGEEWTVASYREIKNRCCLTFSHITTREGAEDIRGTELFAPETSREDEYSPMQLEGLTVSSAEGETLGECTGLEIGGFQDRLQVTTAAGQLVEVPFVKALVTGIDLENGVITVDAPAGLF</sequence>
<dbReference type="Proteomes" id="UP000243201">
    <property type="component" value="Unassembled WGS sequence"/>
</dbReference>
<dbReference type="HAMAP" id="MF_00014">
    <property type="entry name" value="Ribosome_mat_RimM"/>
    <property type="match status" value="1"/>
</dbReference>
<dbReference type="RefSeq" id="WP_022864073.1">
    <property type="nucleotide sequence ID" value="NZ_JAHAIW010000002.1"/>
</dbReference>
<dbReference type="PANTHER" id="PTHR33692:SF1">
    <property type="entry name" value="RIBOSOME MATURATION FACTOR RIMM"/>
    <property type="match status" value="1"/>
</dbReference>
<protein>
    <recommendedName>
        <fullName evidence="5">Ribosome maturation factor RimM</fullName>
    </recommendedName>
</protein>
<evidence type="ECO:0000256" key="5">
    <source>
        <dbReference type="HAMAP-Rule" id="MF_00014"/>
    </source>
</evidence>
<dbReference type="AlphaFoldDB" id="A0AB34WZ75"/>
<keyword evidence="4 5" id="KW-0143">Chaperone</keyword>
<dbReference type="SUPFAM" id="SSF50447">
    <property type="entry name" value="Translation proteins"/>
    <property type="match status" value="1"/>
</dbReference>
<dbReference type="GO" id="GO:0006364">
    <property type="term" value="P:rRNA processing"/>
    <property type="evidence" value="ECO:0007669"/>
    <property type="project" value="UniProtKB-UniRule"/>
</dbReference>
<dbReference type="InterPro" id="IPR056792">
    <property type="entry name" value="PRC_RimM"/>
</dbReference>
<dbReference type="NCBIfam" id="TIGR02273">
    <property type="entry name" value="16S_RimM"/>
    <property type="match status" value="1"/>
</dbReference>
<dbReference type="InterPro" id="IPR011033">
    <property type="entry name" value="PRC_barrel-like_sf"/>
</dbReference>
<accession>A0AB34WZ75</accession>
<comment type="subunit">
    <text evidence="5">Binds ribosomal protein uS19.</text>
</comment>
<dbReference type="InterPro" id="IPR002676">
    <property type="entry name" value="RimM_N"/>
</dbReference>
<dbReference type="GO" id="GO:0005840">
    <property type="term" value="C:ribosome"/>
    <property type="evidence" value="ECO:0007669"/>
    <property type="project" value="InterPro"/>
</dbReference>
<organism evidence="8 10">
    <name type="scientific">Varibaculum cambriense</name>
    <dbReference type="NCBI Taxonomy" id="184870"/>
    <lineage>
        <taxon>Bacteria</taxon>
        <taxon>Bacillati</taxon>
        <taxon>Actinomycetota</taxon>
        <taxon>Actinomycetes</taxon>
        <taxon>Actinomycetales</taxon>
        <taxon>Actinomycetaceae</taxon>
        <taxon>Varibaculum</taxon>
    </lineage>
</organism>
<reference evidence="9 11" key="2">
    <citation type="submission" date="2017-09" db="EMBL/GenBank/DDBJ databases">
        <title>Bacterial strain isolated from the female urinary microbiota.</title>
        <authorList>
            <person name="Thomas-White K."/>
            <person name="Kumar N."/>
            <person name="Forster S."/>
            <person name="Putonti C."/>
            <person name="Lawley T."/>
            <person name="Wolfe A.J."/>
        </authorList>
    </citation>
    <scope>NUCLEOTIDE SEQUENCE [LARGE SCALE GENOMIC DNA]</scope>
    <source>
        <strain evidence="9 11">UMB0744</strain>
    </source>
</reference>
<evidence type="ECO:0000256" key="1">
    <source>
        <dbReference type="ARBA" id="ARBA00022490"/>
    </source>
</evidence>
<evidence type="ECO:0000313" key="8">
    <source>
        <dbReference type="EMBL" id="KXB80462.1"/>
    </source>
</evidence>
<keyword evidence="1 5" id="KW-0963">Cytoplasm</keyword>
<comment type="function">
    <text evidence="5">An accessory protein needed during the final step in the assembly of 30S ribosomal subunit, possibly for assembly of the head region. Essential for efficient processing of 16S rRNA. May be needed both before and after RbfA during the maturation of 16S rRNA. It has affinity for free ribosomal 30S subunits but not for 70S ribosomes.</text>
</comment>
<dbReference type="InterPro" id="IPR036976">
    <property type="entry name" value="RimM_N_sf"/>
</dbReference>
<dbReference type="InterPro" id="IPR011961">
    <property type="entry name" value="RimM"/>
</dbReference>
<feature type="domain" description="Ribosome maturation factor RimM PRC barrel" evidence="7">
    <location>
        <begin position="100"/>
        <end position="166"/>
    </location>
</feature>
<comment type="domain">
    <text evidence="5">The PRC barrel domain binds ribosomal protein uS19.</text>
</comment>
<dbReference type="SUPFAM" id="SSF50346">
    <property type="entry name" value="PRC-barrel domain"/>
    <property type="match status" value="1"/>
</dbReference>
<dbReference type="Proteomes" id="UP000070572">
    <property type="component" value="Unassembled WGS sequence"/>
</dbReference>
<gene>
    <name evidence="5 9" type="primary">rimM</name>
    <name evidence="9" type="ORF">CJ240_02455</name>
    <name evidence="8" type="ORF">HMPREF1862_01144</name>
</gene>
<feature type="domain" description="RimM N-terminal" evidence="6">
    <location>
        <begin position="12"/>
        <end position="90"/>
    </location>
</feature>
<evidence type="ECO:0000256" key="4">
    <source>
        <dbReference type="ARBA" id="ARBA00023186"/>
    </source>
</evidence>
<dbReference type="EMBL" id="LSDN01000015">
    <property type="protein sequence ID" value="KXB80462.1"/>
    <property type="molecule type" value="Genomic_DNA"/>
</dbReference>
<dbReference type="GO" id="GO:0042274">
    <property type="term" value="P:ribosomal small subunit biogenesis"/>
    <property type="evidence" value="ECO:0007669"/>
    <property type="project" value="UniProtKB-UniRule"/>
</dbReference>
<evidence type="ECO:0000313" key="9">
    <source>
        <dbReference type="EMBL" id="PMB90613.1"/>
    </source>
</evidence>
<dbReference type="Gene3D" id="2.30.30.240">
    <property type="entry name" value="PRC-barrel domain"/>
    <property type="match status" value="1"/>
</dbReference>
<dbReference type="Pfam" id="PF24986">
    <property type="entry name" value="PRC_RimM"/>
    <property type="match status" value="1"/>
</dbReference>
<evidence type="ECO:0000313" key="11">
    <source>
        <dbReference type="Proteomes" id="UP000243201"/>
    </source>
</evidence>
<evidence type="ECO:0000259" key="6">
    <source>
        <dbReference type="Pfam" id="PF01782"/>
    </source>
</evidence>
<keyword evidence="3 5" id="KW-0698">rRNA processing</keyword>
<reference evidence="8 10" key="1">
    <citation type="submission" date="2016-01" db="EMBL/GenBank/DDBJ databases">
        <authorList>
            <person name="Mitreva M."/>
            <person name="Pepin K.H."/>
            <person name="Mihindukulasuriya K.A."/>
            <person name="Fulton R."/>
            <person name="Fronick C."/>
            <person name="O'Laughlin M."/>
            <person name="Miner T."/>
            <person name="Herter B."/>
            <person name="Rosa B.A."/>
            <person name="Cordes M."/>
            <person name="Tomlinson C."/>
            <person name="Wollam A."/>
            <person name="Palsikar V.B."/>
            <person name="Mardis E.R."/>
            <person name="Wilson R.K."/>
        </authorList>
    </citation>
    <scope>NUCLEOTIDE SEQUENCE [LARGE SCALE GENOMIC DNA]</scope>
    <source>
        <strain evidence="8 10">DNF00696</strain>
    </source>
</reference>
<dbReference type="GO" id="GO:0005737">
    <property type="term" value="C:cytoplasm"/>
    <property type="evidence" value="ECO:0007669"/>
    <property type="project" value="UniProtKB-SubCell"/>
</dbReference>
<dbReference type="GO" id="GO:0043022">
    <property type="term" value="F:ribosome binding"/>
    <property type="evidence" value="ECO:0007669"/>
    <property type="project" value="InterPro"/>
</dbReference>
<evidence type="ECO:0000313" key="10">
    <source>
        <dbReference type="Proteomes" id="UP000070572"/>
    </source>
</evidence>
<proteinExistence type="inferred from homology"/>
<comment type="subcellular location">
    <subcellularLocation>
        <location evidence="5">Cytoplasm</location>
    </subcellularLocation>
</comment>
<keyword evidence="11" id="KW-1185">Reference proteome</keyword>
<comment type="caution">
    <text evidence="8">The sequence shown here is derived from an EMBL/GenBank/DDBJ whole genome shotgun (WGS) entry which is preliminary data.</text>
</comment>
<dbReference type="EMBL" id="PNGC01000001">
    <property type="protein sequence ID" value="PMB90613.1"/>
    <property type="molecule type" value="Genomic_DNA"/>
</dbReference>
<evidence type="ECO:0000256" key="3">
    <source>
        <dbReference type="ARBA" id="ARBA00022552"/>
    </source>
</evidence>
<comment type="similarity">
    <text evidence="5">Belongs to the RimM family.</text>
</comment>
<dbReference type="Gene3D" id="2.40.30.60">
    <property type="entry name" value="RimM"/>
    <property type="match status" value="1"/>
</dbReference>
<dbReference type="InterPro" id="IPR009000">
    <property type="entry name" value="Transl_B-barrel_sf"/>
</dbReference>
<evidence type="ECO:0000259" key="7">
    <source>
        <dbReference type="Pfam" id="PF24986"/>
    </source>
</evidence>
<dbReference type="PANTHER" id="PTHR33692">
    <property type="entry name" value="RIBOSOME MATURATION FACTOR RIMM"/>
    <property type="match status" value="1"/>
</dbReference>
<keyword evidence="2 5" id="KW-0690">Ribosome biogenesis</keyword>
<name>A0AB34WZ75_9ACTO</name>
<evidence type="ECO:0000256" key="2">
    <source>
        <dbReference type="ARBA" id="ARBA00022517"/>
    </source>
</evidence>